<dbReference type="RefSeq" id="WP_126118291.1">
    <property type="nucleotide sequence ID" value="NZ_CP101806.1"/>
</dbReference>
<evidence type="ECO:0000313" key="3">
    <source>
        <dbReference type="EMBL" id="VDR42065.1"/>
    </source>
</evidence>
<name>A0A3P8L7B1_9BACT</name>
<protein>
    <recommendedName>
        <fullName evidence="6">Lipoprotein</fullName>
    </recommendedName>
</protein>
<keyword evidence="5" id="KW-1185">Reference proteome</keyword>
<dbReference type="Proteomes" id="UP000280036">
    <property type="component" value="Unassembled WGS sequence"/>
</dbReference>
<evidence type="ECO:0008006" key="6">
    <source>
        <dbReference type="Google" id="ProtNLM"/>
    </source>
</evidence>
<feature type="signal peptide" evidence="1">
    <location>
        <begin position="1"/>
        <end position="24"/>
    </location>
</feature>
<evidence type="ECO:0000313" key="4">
    <source>
        <dbReference type="Proteomes" id="UP000280036"/>
    </source>
</evidence>
<gene>
    <name evidence="3" type="ORF">NCTC10126_00561</name>
    <name evidence="2" type="ORF">NPA07_04920</name>
</gene>
<sequence length="371" mass="44366">MPKWKKITFLMPTSLFISAPIISASCQSSFWDIGEYEKNVYETRLKELVNNYNDNFDKLAKFMDQNNRSGSYKTHYYEDFEKARKITKFAFDDFILKYSSAINVKDGKKSYKFVVNGIDQSNEFDQYYRDFSSKTNSSNKETFYNNVTYLRKINEEINSIFDDWSNYIRNNSSLLLFGQIFTNNKFAGWPFFYNRSNSEWYQKQFFGDIAKHNENIAKEYITRYFDKDKSNIDYSLIKNPSESDGKHTHAVMNLLNEWISTVISPTDKNNRINKIIKWIEEFKTFIMNKSWEFKKGNILLKFKSQSKFEDIDLFDFINELENNINISKLPYEKDITAKIKQEFYKNRFLKTIDKLVEIANEILFLVRQYES</sequence>
<dbReference type="PROSITE" id="PS51257">
    <property type="entry name" value="PROKAR_LIPOPROTEIN"/>
    <property type="match status" value="1"/>
</dbReference>
<feature type="chain" id="PRO_5018156545" description="Lipoprotein" evidence="1">
    <location>
        <begin position="25"/>
        <end position="371"/>
    </location>
</feature>
<organism evidence="3 4">
    <name type="scientific">Mycoplasmopsis caviae</name>
    <dbReference type="NCBI Taxonomy" id="55603"/>
    <lineage>
        <taxon>Bacteria</taxon>
        <taxon>Bacillati</taxon>
        <taxon>Mycoplasmatota</taxon>
        <taxon>Mycoplasmoidales</taxon>
        <taxon>Metamycoplasmataceae</taxon>
        <taxon>Mycoplasmopsis</taxon>
    </lineage>
</organism>
<dbReference type="AlphaFoldDB" id="A0A3P8L7B1"/>
<evidence type="ECO:0000313" key="2">
    <source>
        <dbReference type="EMBL" id="UUD35118.1"/>
    </source>
</evidence>
<dbReference type="Proteomes" id="UP001058569">
    <property type="component" value="Chromosome"/>
</dbReference>
<reference evidence="3 4" key="1">
    <citation type="submission" date="2018-12" db="EMBL/GenBank/DDBJ databases">
        <authorList>
            <consortium name="Pathogen Informatics"/>
        </authorList>
    </citation>
    <scope>NUCLEOTIDE SEQUENCE [LARGE SCALE GENOMIC DNA]</scope>
    <source>
        <strain evidence="3 4">NCTC10126</strain>
    </source>
</reference>
<dbReference type="EMBL" id="CP101806">
    <property type="protein sequence ID" value="UUD35118.1"/>
    <property type="molecule type" value="Genomic_DNA"/>
</dbReference>
<dbReference type="EMBL" id="UZVY01000001">
    <property type="protein sequence ID" value="VDR42065.1"/>
    <property type="molecule type" value="Genomic_DNA"/>
</dbReference>
<dbReference type="OrthoDB" id="398812at2"/>
<keyword evidence="1" id="KW-0732">Signal</keyword>
<reference evidence="2" key="2">
    <citation type="submission" date="2022-07" db="EMBL/GenBank/DDBJ databases">
        <title>Complete genome of Mycoplasma caviae type strain G122.</title>
        <authorList>
            <person name="Spergser J."/>
        </authorList>
    </citation>
    <scope>NUCLEOTIDE SEQUENCE</scope>
    <source>
        <strain evidence="2">G122</strain>
    </source>
</reference>
<evidence type="ECO:0000313" key="5">
    <source>
        <dbReference type="Proteomes" id="UP001058569"/>
    </source>
</evidence>
<evidence type="ECO:0000256" key="1">
    <source>
        <dbReference type="SAM" id="SignalP"/>
    </source>
</evidence>
<proteinExistence type="predicted"/>
<accession>A0A3P8L7B1</accession>
<dbReference type="NCBIfam" id="NF045977">
    <property type="entry name" value="MAG0770_fam_LP"/>
    <property type="match status" value="1"/>
</dbReference>